<reference evidence="2 3" key="2">
    <citation type="submission" date="2018-11" db="EMBL/GenBank/DDBJ databases">
        <authorList>
            <consortium name="Pathogen Informatics"/>
        </authorList>
    </citation>
    <scope>NUCLEOTIDE SEQUENCE [LARGE SCALE GENOMIC DNA]</scope>
    <source>
        <strain evidence="2">Dakar</strain>
        <strain evidence="3">Dakar, Senegal</strain>
    </source>
</reference>
<accession>A0A183KD26</accession>
<dbReference type="WBParaSite" id="SCUD_0001292001-mRNA-1">
    <property type="protein sequence ID" value="SCUD_0001292001-mRNA-1"/>
    <property type="gene ID" value="SCUD_0001292001"/>
</dbReference>
<feature type="coiled-coil region" evidence="1">
    <location>
        <begin position="33"/>
        <end position="88"/>
    </location>
</feature>
<evidence type="ECO:0000313" key="2">
    <source>
        <dbReference type="EMBL" id="VDP50572.1"/>
    </source>
</evidence>
<evidence type="ECO:0000256" key="1">
    <source>
        <dbReference type="SAM" id="Coils"/>
    </source>
</evidence>
<keyword evidence="1" id="KW-0175">Coiled coil</keyword>
<proteinExistence type="predicted"/>
<evidence type="ECO:0000313" key="4">
    <source>
        <dbReference type="WBParaSite" id="SCUD_0001292001-mRNA-1"/>
    </source>
</evidence>
<protein>
    <submittedName>
        <fullName evidence="4">TNFAIP3-interacting protein 2</fullName>
    </submittedName>
</protein>
<dbReference type="EMBL" id="UZAK01035466">
    <property type="protein sequence ID" value="VDP50572.1"/>
    <property type="molecule type" value="Genomic_DNA"/>
</dbReference>
<keyword evidence="3" id="KW-1185">Reference proteome</keyword>
<evidence type="ECO:0000313" key="3">
    <source>
        <dbReference type="Proteomes" id="UP000279833"/>
    </source>
</evidence>
<name>A0A183KD26_9TREM</name>
<gene>
    <name evidence="2" type="ORF">SCUD_LOCUS12917</name>
</gene>
<reference evidence="4" key="1">
    <citation type="submission" date="2016-06" db="UniProtKB">
        <authorList>
            <consortium name="WormBaseParasite"/>
        </authorList>
    </citation>
    <scope>IDENTIFICATION</scope>
</reference>
<sequence>MLEEENNRLRMIPEKLYQDNRDIKISLDMRSSLTNEWEARKRLEAEINKLKEQLSKKSSEFTSIQKQLDLTRNALERTNRQNEYLREKVNEVWGPGAIPDESNDLTMEQNKKEIRNRSSNSCISERVDLHQQVEELQSEVERLRRAQRMSAGLPPGTKSMNTDTMLIKVSFIACIHWNLL</sequence>
<dbReference type="AlphaFoldDB" id="A0A183KD26"/>
<dbReference type="Proteomes" id="UP000279833">
    <property type="component" value="Unassembled WGS sequence"/>
</dbReference>
<organism evidence="4">
    <name type="scientific">Schistosoma curassoni</name>
    <dbReference type="NCBI Taxonomy" id="6186"/>
    <lineage>
        <taxon>Eukaryota</taxon>
        <taxon>Metazoa</taxon>
        <taxon>Spiralia</taxon>
        <taxon>Lophotrochozoa</taxon>
        <taxon>Platyhelminthes</taxon>
        <taxon>Trematoda</taxon>
        <taxon>Digenea</taxon>
        <taxon>Strigeidida</taxon>
        <taxon>Schistosomatoidea</taxon>
        <taxon>Schistosomatidae</taxon>
        <taxon>Schistosoma</taxon>
    </lineage>
</organism>